<dbReference type="RefSeq" id="WP_257823237.1">
    <property type="nucleotide sequence ID" value="NZ_JABXYM010000002.1"/>
</dbReference>
<dbReference type="InterPro" id="IPR009996">
    <property type="entry name" value="YycH"/>
</dbReference>
<sequence length="454" mass="52486">MIMIESIKTTVLWILILSSITLTWLLWTYQPEYDALEESNETYVEIEDLGDTRTLSEVVQPRQIIIHREDEQSMILPLNDVYKDILQELEEVEIDYVYPQWESQAPSIEREFTGMELIFDDPLESEWIEAFFTMDEEHLAIEQVDRITFLLNPEDEENTDLLVQFVDMAGEAVYESDISLTMSDLEEMYEGTADKQVSVEKYLFRGESETFQPVSYVTTEPVSLEKYTYETTDLSAKAFTQILFNDPSVIENYPQAGQGETYTDGNRIMSLNESNSILHFVRPDIRGGSPADVPSVIEDSLDFINNHSGWTNDYLADNWTETDLDDHASFRLHVQGLPVLASNQGQDHYFMIDVTRAANSITEYTRPMYQLANEPLEKSGNVTLPSFEEVQEHIREYEAFGNRAVEDITIGHYMVRQRSYATFEPGWYVKIDGRWTMLDFRSNADLEVSVYGLE</sequence>
<dbReference type="Gene3D" id="3.30.310.160">
    <property type="entry name" value="YycH protein, domain 2"/>
    <property type="match status" value="1"/>
</dbReference>
<keyword evidence="1" id="KW-0472">Membrane</keyword>
<feature type="transmembrane region" description="Helical" evidence="1">
    <location>
        <begin position="12"/>
        <end position="29"/>
    </location>
</feature>
<protein>
    <recommendedName>
        <fullName evidence="2">Regulatory protein YycH domain-containing protein</fullName>
    </recommendedName>
</protein>
<evidence type="ECO:0000313" key="3">
    <source>
        <dbReference type="EMBL" id="MCR6098854.1"/>
    </source>
</evidence>
<name>A0A9Q4G1H0_SALAG</name>
<evidence type="ECO:0000259" key="2">
    <source>
        <dbReference type="Pfam" id="PF07435"/>
    </source>
</evidence>
<keyword evidence="1" id="KW-0812">Transmembrane</keyword>
<dbReference type="CDD" id="cd15787">
    <property type="entry name" value="YycH_N"/>
    <property type="match status" value="1"/>
</dbReference>
<evidence type="ECO:0000256" key="1">
    <source>
        <dbReference type="SAM" id="Phobius"/>
    </source>
</evidence>
<comment type="caution">
    <text evidence="3">The sequence shown here is derived from an EMBL/GenBank/DDBJ whole genome shotgun (WGS) entry which is preliminary data.</text>
</comment>
<dbReference type="InterPro" id="IPR042274">
    <property type="entry name" value="YycH/YycI_2"/>
</dbReference>
<accession>A0A9Q4G1H0</accession>
<evidence type="ECO:0000313" key="4">
    <source>
        <dbReference type="Proteomes" id="UP001057753"/>
    </source>
</evidence>
<organism evidence="3 4">
    <name type="scientific">Salipaludibacillus agaradhaerens</name>
    <name type="common">Bacillus agaradhaerens</name>
    <dbReference type="NCBI Taxonomy" id="76935"/>
    <lineage>
        <taxon>Bacteria</taxon>
        <taxon>Bacillati</taxon>
        <taxon>Bacillota</taxon>
        <taxon>Bacilli</taxon>
        <taxon>Bacillales</taxon>
        <taxon>Bacillaceae</taxon>
    </lineage>
</organism>
<keyword evidence="1" id="KW-1133">Transmembrane helix</keyword>
<reference evidence="3" key="1">
    <citation type="submission" date="2020-06" db="EMBL/GenBank/DDBJ databases">
        <title>Insight into the genomes of haloalkaliphilic bacilli from Kenyan soda lakes.</title>
        <authorList>
            <person name="Mwirichia R."/>
            <person name="Villamizar G.C."/>
            <person name="Poehlein A."/>
            <person name="Mugweru J."/>
            <person name="Kipnyargis A."/>
            <person name="Kiplimo D."/>
            <person name="Orwa P."/>
            <person name="Daniel R."/>
        </authorList>
    </citation>
    <scope>NUCLEOTIDE SEQUENCE</scope>
    <source>
        <strain evidence="3">B1096_S55</strain>
    </source>
</reference>
<dbReference type="AlphaFoldDB" id="A0A9Q4G1H0"/>
<proteinExistence type="predicted"/>
<dbReference type="Proteomes" id="UP001057753">
    <property type="component" value="Unassembled WGS sequence"/>
</dbReference>
<gene>
    <name evidence="3" type="ORF">HXA33_20285</name>
</gene>
<dbReference type="Pfam" id="PF07435">
    <property type="entry name" value="YycH"/>
    <property type="match status" value="1"/>
</dbReference>
<keyword evidence="4" id="KW-1185">Reference proteome</keyword>
<feature type="domain" description="Regulatory protein YycH" evidence="2">
    <location>
        <begin position="5"/>
        <end position="442"/>
    </location>
</feature>
<dbReference type="EMBL" id="JABXYM010000002">
    <property type="protein sequence ID" value="MCR6098854.1"/>
    <property type="molecule type" value="Genomic_DNA"/>
</dbReference>